<evidence type="ECO:0000259" key="12">
    <source>
        <dbReference type="Pfam" id="PF00156"/>
    </source>
</evidence>
<dbReference type="eggNOG" id="COG0503">
    <property type="taxonomic scope" value="Bacteria"/>
</dbReference>
<dbReference type="CDD" id="cd06223">
    <property type="entry name" value="PRTases_typeI"/>
    <property type="match status" value="1"/>
</dbReference>
<keyword evidence="9 11" id="KW-0808">Transferase</keyword>
<evidence type="ECO:0000256" key="11">
    <source>
        <dbReference type="HAMAP-Rule" id="MF_00004"/>
    </source>
</evidence>
<dbReference type="AlphaFoldDB" id="D2NUC3"/>
<dbReference type="NCBIfam" id="NF002636">
    <property type="entry name" value="PRK02304.1-5"/>
    <property type="match status" value="1"/>
</dbReference>
<accession>D2NUC3</accession>
<evidence type="ECO:0000256" key="9">
    <source>
        <dbReference type="ARBA" id="ARBA00022679"/>
    </source>
</evidence>
<comment type="pathway">
    <text evidence="4 11">Purine metabolism; AMP biosynthesis via salvage pathway; AMP from adenine: step 1/1.</text>
</comment>
<dbReference type="PANTHER" id="PTHR32315">
    <property type="entry name" value="ADENINE PHOSPHORIBOSYLTRANSFERASE"/>
    <property type="match status" value="1"/>
</dbReference>
<dbReference type="InterPro" id="IPR029057">
    <property type="entry name" value="PRTase-like"/>
</dbReference>
<dbReference type="GO" id="GO:0005737">
    <property type="term" value="C:cytoplasm"/>
    <property type="evidence" value="ECO:0007669"/>
    <property type="project" value="UniProtKB-SubCell"/>
</dbReference>
<dbReference type="InterPro" id="IPR000836">
    <property type="entry name" value="PRTase_dom"/>
</dbReference>
<dbReference type="GO" id="GO:0044209">
    <property type="term" value="P:AMP salvage"/>
    <property type="evidence" value="ECO:0007669"/>
    <property type="project" value="UniProtKB-UniRule"/>
</dbReference>
<evidence type="ECO:0000256" key="1">
    <source>
        <dbReference type="ARBA" id="ARBA00000868"/>
    </source>
</evidence>
<comment type="subunit">
    <text evidence="11">Homodimer.</text>
</comment>
<evidence type="ECO:0000313" key="13">
    <source>
        <dbReference type="EMBL" id="BAI65249.1"/>
    </source>
</evidence>
<keyword evidence="8 11" id="KW-0328">Glycosyltransferase</keyword>
<sequence>MFPGVCRGYPLHERESMSVPASEASRTPIEQLIPTACATIPNYPHEGILFYDVTTLFADAEVFKACIDELAARFDGQFDVVAGVEARGFLLASALAYATGTGIMTVRKAGKLPRETYREEYALEYGSAAIEIHCSDFAPGTRVLLLDDLLATGGTLVAAAKLVERANLKVAGVGALLELEGLGGREALDGYRLETLSLVSEYPLPSK</sequence>
<proteinExistence type="inferred from homology"/>
<evidence type="ECO:0000313" key="14">
    <source>
        <dbReference type="Proteomes" id="UP000001883"/>
    </source>
</evidence>
<feature type="domain" description="Phosphoribosyltransferase" evidence="12">
    <location>
        <begin position="69"/>
        <end position="177"/>
    </location>
</feature>
<reference evidence="13 14" key="3">
    <citation type="journal article" date="2010" name="Sequencing">
        <title>Complete Genome Sequence of Rothia mucilaginosa DY-18: A Clinical Isolate with Dense Meshwork-Like Structures from a Persistent Apical Periodontitis Lesion.</title>
        <authorList>
            <person name="Yamane K."/>
            <person name="Nambu T."/>
            <person name="Yamanaka T."/>
            <person name="Mashimo C."/>
            <person name="Sugimori C."/>
            <person name="Leung K.-P."/>
            <person name="Fukushima H."/>
        </authorList>
    </citation>
    <scope>NUCLEOTIDE SEQUENCE [LARGE SCALE GENOMIC DNA]</scope>
    <source>
        <strain evidence="13 14">DY-18</strain>
    </source>
</reference>
<name>D2NUC3_ROTMD</name>
<dbReference type="GO" id="GO:0016208">
    <property type="term" value="F:AMP binding"/>
    <property type="evidence" value="ECO:0007669"/>
    <property type="project" value="TreeGrafter"/>
</dbReference>
<comment type="similarity">
    <text evidence="5 11">Belongs to the purine/pyrimidine phosphoribosyltransferase family.</text>
</comment>
<evidence type="ECO:0000256" key="3">
    <source>
        <dbReference type="ARBA" id="ARBA00004496"/>
    </source>
</evidence>
<comment type="subcellular location">
    <subcellularLocation>
        <location evidence="3 11">Cytoplasm</location>
    </subcellularLocation>
</comment>
<evidence type="ECO:0000256" key="7">
    <source>
        <dbReference type="ARBA" id="ARBA00022490"/>
    </source>
</evidence>
<comment type="catalytic activity">
    <reaction evidence="1 11">
        <text>AMP + diphosphate = 5-phospho-alpha-D-ribose 1-diphosphate + adenine</text>
        <dbReference type="Rhea" id="RHEA:16609"/>
        <dbReference type="ChEBI" id="CHEBI:16708"/>
        <dbReference type="ChEBI" id="CHEBI:33019"/>
        <dbReference type="ChEBI" id="CHEBI:58017"/>
        <dbReference type="ChEBI" id="CHEBI:456215"/>
        <dbReference type="EC" id="2.4.2.7"/>
    </reaction>
</comment>
<dbReference type="GO" id="GO:0002055">
    <property type="term" value="F:adenine binding"/>
    <property type="evidence" value="ECO:0007669"/>
    <property type="project" value="TreeGrafter"/>
</dbReference>
<dbReference type="FunFam" id="3.40.50.2020:FF:000021">
    <property type="entry name" value="Adenine phosphoribosyltransferase"/>
    <property type="match status" value="1"/>
</dbReference>
<evidence type="ECO:0000256" key="8">
    <source>
        <dbReference type="ARBA" id="ARBA00022676"/>
    </source>
</evidence>
<dbReference type="PANTHER" id="PTHR32315:SF3">
    <property type="entry name" value="ADENINE PHOSPHORIBOSYLTRANSFERASE"/>
    <property type="match status" value="1"/>
</dbReference>
<keyword evidence="14" id="KW-1185">Reference proteome</keyword>
<dbReference type="STRING" id="680646.RMDY18_14170"/>
<evidence type="ECO:0000256" key="2">
    <source>
        <dbReference type="ARBA" id="ARBA00003968"/>
    </source>
</evidence>
<protein>
    <recommendedName>
        <fullName evidence="6 11">Adenine phosphoribosyltransferase</fullName>
        <shortName evidence="11">APRT</shortName>
        <ecNumber evidence="6 11">2.4.2.7</ecNumber>
    </recommendedName>
</protein>
<comment type="function">
    <text evidence="2 11">Catalyzes a salvage reaction resulting in the formation of AMP, that is energically less costly than de novo synthesis.</text>
</comment>
<dbReference type="GO" id="GO:0006166">
    <property type="term" value="P:purine ribonucleoside salvage"/>
    <property type="evidence" value="ECO:0007669"/>
    <property type="project" value="UniProtKB-KW"/>
</dbReference>
<gene>
    <name evidence="11" type="primary">apt</name>
    <name evidence="13" type="ordered locus">RMDY18_14170</name>
</gene>
<keyword evidence="10 11" id="KW-0660">Purine salvage</keyword>
<dbReference type="KEGG" id="rmu:RMDY18_14170"/>
<evidence type="ECO:0000256" key="10">
    <source>
        <dbReference type="ARBA" id="ARBA00022726"/>
    </source>
</evidence>
<dbReference type="GO" id="GO:0003999">
    <property type="term" value="F:adenine phosphoribosyltransferase activity"/>
    <property type="evidence" value="ECO:0007669"/>
    <property type="project" value="UniProtKB-UniRule"/>
</dbReference>
<dbReference type="InterPro" id="IPR050054">
    <property type="entry name" value="UPRTase/APRTase"/>
</dbReference>
<dbReference type="UniPathway" id="UPA00588">
    <property type="reaction ID" value="UER00646"/>
</dbReference>
<evidence type="ECO:0000256" key="6">
    <source>
        <dbReference type="ARBA" id="ARBA00011893"/>
    </source>
</evidence>
<keyword evidence="7 11" id="KW-0963">Cytoplasm</keyword>
<dbReference type="HAMAP" id="MF_00004">
    <property type="entry name" value="Aden_phosphoribosyltr"/>
    <property type="match status" value="1"/>
</dbReference>
<evidence type="ECO:0000256" key="5">
    <source>
        <dbReference type="ARBA" id="ARBA00008391"/>
    </source>
</evidence>
<dbReference type="Pfam" id="PF00156">
    <property type="entry name" value="Pribosyltran"/>
    <property type="match status" value="1"/>
</dbReference>
<dbReference type="Gene3D" id="3.40.50.2020">
    <property type="match status" value="1"/>
</dbReference>
<dbReference type="SUPFAM" id="SSF53271">
    <property type="entry name" value="PRTase-like"/>
    <property type="match status" value="1"/>
</dbReference>
<evidence type="ECO:0000256" key="4">
    <source>
        <dbReference type="ARBA" id="ARBA00004659"/>
    </source>
</evidence>
<dbReference type="NCBIfam" id="NF002634">
    <property type="entry name" value="PRK02304.1-3"/>
    <property type="match status" value="1"/>
</dbReference>
<dbReference type="Proteomes" id="UP000001883">
    <property type="component" value="Chromosome"/>
</dbReference>
<dbReference type="HOGENOM" id="CLU_063339_3_3_11"/>
<dbReference type="EC" id="2.4.2.7" evidence="6 11"/>
<organism evidence="13 14">
    <name type="scientific">Rothia mucilaginosa (strain DY-18)</name>
    <name type="common">Stomatococcus mucilaginosus</name>
    <dbReference type="NCBI Taxonomy" id="680646"/>
    <lineage>
        <taxon>Bacteria</taxon>
        <taxon>Bacillati</taxon>
        <taxon>Actinomycetota</taxon>
        <taxon>Actinomycetes</taxon>
        <taxon>Micrococcales</taxon>
        <taxon>Micrococcaceae</taxon>
        <taxon>Rothia</taxon>
    </lineage>
</organism>
<reference evidence="13 14" key="2">
    <citation type="journal article" date="2010" name="J Osaka Dent Univ">
        <title>Isolation and identification of Rothia mucilaginosa from persistent apical periodontitis lesions.</title>
        <authorList>
            <person name="Yamane K."/>
            <person name="Yoshida M."/>
            <person name="Fujihira T."/>
            <person name="Baba T."/>
            <person name="Tsuji N."/>
            <person name="Hayashi H."/>
            <person name="Sugimori C."/>
            <person name="Yamanaka T."/>
            <person name="Mashimo C."/>
            <person name="Nambu T."/>
            <person name="Kawai H."/>
            <person name="Fukushima H."/>
        </authorList>
    </citation>
    <scope>NUCLEOTIDE SEQUENCE [LARGE SCALE GENOMIC DNA]</scope>
    <source>
        <strain evidence="13 14">DY-18</strain>
    </source>
</reference>
<reference evidence="14" key="1">
    <citation type="submission" date="2009-07" db="EMBL/GenBank/DDBJ databases">
        <title>Complete genome sequence of Rothia mucilaginosa DJ.</title>
        <authorList>
            <person name="Yamane K."/>
            <person name="Nambu T."/>
            <person name="Mashimo C."/>
            <person name="Sugimori C."/>
            <person name="Yamanaka T."/>
            <person name="Leung K."/>
            <person name="Fukushima H."/>
        </authorList>
    </citation>
    <scope>NUCLEOTIDE SEQUENCE [LARGE SCALE GENOMIC DNA]</scope>
    <source>
        <strain evidence="14">DY-18</strain>
    </source>
</reference>
<dbReference type="InterPro" id="IPR005764">
    <property type="entry name" value="Ade_phspho_trans"/>
</dbReference>
<dbReference type="EMBL" id="AP011540">
    <property type="protein sequence ID" value="BAI65249.1"/>
    <property type="molecule type" value="Genomic_DNA"/>
</dbReference>
<dbReference type="GO" id="GO:0006168">
    <property type="term" value="P:adenine salvage"/>
    <property type="evidence" value="ECO:0007669"/>
    <property type="project" value="InterPro"/>
</dbReference>